<feature type="region of interest" description="Disordered" evidence="4">
    <location>
        <begin position="351"/>
        <end position="380"/>
    </location>
</feature>
<dbReference type="PANTHER" id="PTHR14677:SF40">
    <property type="entry name" value="CDC48-ASSOCIATED UBIQUITIN-LIKE_ZINC FINGER PROTEIN 1"/>
    <property type="match status" value="1"/>
</dbReference>
<name>A0A1Y2AFF2_9TREE</name>
<organism evidence="6 7">
    <name type="scientific">Naematelia encephala</name>
    <dbReference type="NCBI Taxonomy" id="71784"/>
    <lineage>
        <taxon>Eukaryota</taxon>
        <taxon>Fungi</taxon>
        <taxon>Dikarya</taxon>
        <taxon>Basidiomycota</taxon>
        <taxon>Agaricomycotina</taxon>
        <taxon>Tremellomycetes</taxon>
        <taxon>Tremellales</taxon>
        <taxon>Naemateliaceae</taxon>
        <taxon>Naematelia</taxon>
    </lineage>
</organism>
<evidence type="ECO:0000259" key="5">
    <source>
        <dbReference type="SMART" id="SM00154"/>
    </source>
</evidence>
<feature type="region of interest" description="Disordered" evidence="4">
    <location>
        <begin position="38"/>
        <end position="57"/>
    </location>
</feature>
<dbReference type="GO" id="GO:0005737">
    <property type="term" value="C:cytoplasm"/>
    <property type="evidence" value="ECO:0007669"/>
    <property type="project" value="TreeGrafter"/>
</dbReference>
<feature type="domain" description="AN1-type" evidence="5">
    <location>
        <begin position="88"/>
        <end position="122"/>
    </location>
</feature>
<dbReference type="PANTHER" id="PTHR14677">
    <property type="entry name" value="ARSENITE INDUCUBLE RNA ASSOCIATED PROTEIN AIP-1-RELATED"/>
    <property type="match status" value="1"/>
</dbReference>
<dbReference type="OrthoDB" id="431929at2759"/>
<keyword evidence="2" id="KW-0863">Zinc-finger</keyword>
<feature type="domain" description="AN1-type" evidence="5">
    <location>
        <begin position="10"/>
        <end position="45"/>
    </location>
</feature>
<evidence type="ECO:0000313" key="6">
    <source>
        <dbReference type="EMBL" id="ORY21328.1"/>
    </source>
</evidence>
<dbReference type="AlphaFoldDB" id="A0A1Y2AFF2"/>
<evidence type="ECO:0000256" key="4">
    <source>
        <dbReference type="SAM" id="MobiDB-lite"/>
    </source>
</evidence>
<keyword evidence="1" id="KW-0479">Metal-binding</keyword>
<dbReference type="EMBL" id="MCFC01000113">
    <property type="protein sequence ID" value="ORY21328.1"/>
    <property type="molecule type" value="Genomic_DNA"/>
</dbReference>
<dbReference type="InterPro" id="IPR035896">
    <property type="entry name" value="AN1-like_Znf"/>
</dbReference>
<dbReference type="Proteomes" id="UP000193986">
    <property type="component" value="Unassembled WGS sequence"/>
</dbReference>
<gene>
    <name evidence="6" type="ORF">BCR39DRAFT_553813</name>
</gene>
<proteinExistence type="predicted"/>
<evidence type="ECO:0000256" key="3">
    <source>
        <dbReference type="ARBA" id="ARBA00022833"/>
    </source>
</evidence>
<feature type="compositionally biased region" description="Low complexity" evidence="4">
    <location>
        <begin position="42"/>
        <end position="53"/>
    </location>
</feature>
<dbReference type="SUPFAM" id="SSF118310">
    <property type="entry name" value="AN1-like Zinc finger"/>
    <property type="match status" value="2"/>
</dbReference>
<evidence type="ECO:0000313" key="7">
    <source>
        <dbReference type="Proteomes" id="UP000193986"/>
    </source>
</evidence>
<dbReference type="GO" id="GO:0008270">
    <property type="term" value="F:zinc ion binding"/>
    <property type="evidence" value="ECO:0007669"/>
    <property type="project" value="UniProtKB-KW"/>
</dbReference>
<evidence type="ECO:0000256" key="1">
    <source>
        <dbReference type="ARBA" id="ARBA00022723"/>
    </source>
</evidence>
<feature type="region of interest" description="Disordered" evidence="4">
    <location>
        <begin position="195"/>
        <end position="224"/>
    </location>
</feature>
<accession>A0A1Y2AFF2</accession>
<dbReference type="InterPro" id="IPR000058">
    <property type="entry name" value="Znf_AN1"/>
</dbReference>
<dbReference type="STRING" id="71784.A0A1Y2AFF2"/>
<reference evidence="6 7" key="1">
    <citation type="submission" date="2016-07" db="EMBL/GenBank/DDBJ databases">
        <title>Pervasive Adenine N6-methylation of Active Genes in Fungi.</title>
        <authorList>
            <consortium name="DOE Joint Genome Institute"/>
            <person name="Mondo S.J."/>
            <person name="Dannebaum R.O."/>
            <person name="Kuo R.C."/>
            <person name="Labutti K."/>
            <person name="Haridas S."/>
            <person name="Kuo A."/>
            <person name="Salamov A."/>
            <person name="Ahrendt S.R."/>
            <person name="Lipzen A."/>
            <person name="Sullivan W."/>
            <person name="Andreopoulos W.B."/>
            <person name="Clum A."/>
            <person name="Lindquist E."/>
            <person name="Daum C."/>
            <person name="Ramamoorthy G.K."/>
            <person name="Gryganskyi A."/>
            <person name="Culley D."/>
            <person name="Magnuson J.K."/>
            <person name="James T.Y."/>
            <person name="O'Malley M.A."/>
            <person name="Stajich J.E."/>
            <person name="Spatafora J.W."/>
            <person name="Visel A."/>
            <person name="Grigoriev I.V."/>
        </authorList>
    </citation>
    <scope>NUCLEOTIDE SEQUENCE [LARGE SCALE GENOMIC DNA]</scope>
    <source>
        <strain evidence="6 7">68-887.2</strain>
    </source>
</reference>
<comment type="caution">
    <text evidence="6">The sequence shown here is derived from an EMBL/GenBank/DDBJ whole genome shotgun (WGS) entry which is preliminary data.</text>
</comment>
<feature type="compositionally biased region" description="Basic and acidic residues" evidence="4">
    <location>
        <begin position="351"/>
        <end position="360"/>
    </location>
</feature>
<dbReference type="SMART" id="SM00154">
    <property type="entry name" value="ZnF_AN1"/>
    <property type="match status" value="2"/>
</dbReference>
<sequence length="380" mass="41769">MSLLSIGTKCSSCNLVDFLPIPCSRCNLPFCSTHISTHQCHSNSSSSTSTLRSSDLDGSKDVPFRSICGYEGCERISIEGIGGYDDMDMLGPAKQVRCSFCSRAFCTLHRQQAQHDCPGPKDYTVRSEAALVRKAKAEEIMARTFPEMIGRVIPKPPRGRDVVIKEPTSKTISIGVSKTTSIGGSKTIPIGLSKTGSTEVSKLGSTGESKTVSTEVQEAPSSSSSTIPVIDIESKEQVKKVKSKADKAWEIQLRKIRSTARPLESGKGTDEHERRRFFEIDVRLDGSEKAVKDWLEGRDWPWVGKAERVWVREDMPIGKVLDLIIQQKKVIRPKPTEPQLKLRALVATPDEPRSVRHLDTAHPASSIPEGSLVVLSRTSP</sequence>
<protein>
    <recommendedName>
        <fullName evidence="5">AN1-type domain-containing protein</fullName>
    </recommendedName>
</protein>
<evidence type="ECO:0000256" key="2">
    <source>
        <dbReference type="ARBA" id="ARBA00022771"/>
    </source>
</evidence>
<keyword evidence="7" id="KW-1185">Reference proteome</keyword>
<dbReference type="InParanoid" id="A0A1Y2AFF2"/>
<dbReference type="Gene3D" id="4.10.1110.10">
    <property type="entry name" value="AN1-like Zinc finger"/>
    <property type="match status" value="2"/>
</dbReference>
<keyword evidence="3" id="KW-0862">Zinc</keyword>